<dbReference type="STRING" id="645274.SAMN04487901_12315"/>
<dbReference type="EMBL" id="FNCQ01000023">
    <property type="protein sequence ID" value="SDH34267.1"/>
    <property type="molecule type" value="Genomic_DNA"/>
</dbReference>
<dbReference type="InterPro" id="IPR041679">
    <property type="entry name" value="DNA2/NAM7-like_C"/>
</dbReference>
<organism evidence="2 3">
    <name type="scientific">Prevotella communis</name>
    <dbReference type="NCBI Taxonomy" id="2913614"/>
    <lineage>
        <taxon>Bacteria</taxon>
        <taxon>Pseudomonadati</taxon>
        <taxon>Bacteroidota</taxon>
        <taxon>Bacteroidia</taxon>
        <taxon>Bacteroidales</taxon>
        <taxon>Prevotellaceae</taxon>
        <taxon>Prevotella</taxon>
    </lineage>
</organism>
<evidence type="ECO:0000313" key="2">
    <source>
        <dbReference type="EMBL" id="SDH34267.1"/>
    </source>
</evidence>
<reference evidence="3" key="1">
    <citation type="submission" date="2016-10" db="EMBL/GenBank/DDBJ databases">
        <authorList>
            <person name="Varghese N."/>
            <person name="Submissions S."/>
        </authorList>
    </citation>
    <scope>NUCLEOTIDE SEQUENCE [LARGE SCALE GENOMIC DNA]</scope>
    <source>
        <strain evidence="3">BP1-148</strain>
    </source>
</reference>
<protein>
    <submittedName>
        <fullName evidence="2">Part of AAA domain-containing protein</fullName>
    </submittedName>
</protein>
<dbReference type="Pfam" id="PF13087">
    <property type="entry name" value="AAA_12"/>
    <property type="match status" value="1"/>
</dbReference>
<accession>A0A1G8BM26</accession>
<feature type="domain" description="DNA2/NAM7 helicase-like C-terminal" evidence="1">
    <location>
        <begin position="835"/>
        <end position="1028"/>
    </location>
</feature>
<keyword evidence="3" id="KW-1185">Reference proteome</keyword>
<dbReference type="Proteomes" id="UP000198779">
    <property type="component" value="Unassembled WGS sequence"/>
</dbReference>
<name>A0A1G8BM26_9BACT</name>
<dbReference type="InterPro" id="IPR027417">
    <property type="entry name" value="P-loop_NTPase"/>
</dbReference>
<dbReference type="AlphaFoldDB" id="A0A1G8BM26"/>
<dbReference type="SUPFAM" id="SSF52540">
    <property type="entry name" value="P-loop containing nucleoside triphosphate hydrolases"/>
    <property type="match status" value="1"/>
</dbReference>
<dbReference type="Pfam" id="PF13245">
    <property type="entry name" value="AAA_19"/>
    <property type="match status" value="1"/>
</dbReference>
<evidence type="ECO:0000259" key="1">
    <source>
        <dbReference type="Pfam" id="PF13087"/>
    </source>
</evidence>
<dbReference type="PANTHER" id="PTHR10887">
    <property type="entry name" value="DNA2/NAM7 HELICASE FAMILY"/>
    <property type="match status" value="1"/>
</dbReference>
<proteinExistence type="predicted"/>
<dbReference type="PANTHER" id="PTHR10887:SF495">
    <property type="entry name" value="HELICASE SENATAXIN ISOFORM X1-RELATED"/>
    <property type="match status" value="1"/>
</dbReference>
<dbReference type="RefSeq" id="WP_091819153.1">
    <property type="nucleotide sequence ID" value="NZ_FNCQ01000023.1"/>
</dbReference>
<gene>
    <name evidence="2" type="ORF">SAMN04487901_12315</name>
</gene>
<dbReference type="Gene3D" id="3.40.50.300">
    <property type="entry name" value="P-loop containing nucleotide triphosphate hydrolases"/>
    <property type="match status" value="2"/>
</dbReference>
<evidence type="ECO:0000313" key="3">
    <source>
        <dbReference type="Proteomes" id="UP000198779"/>
    </source>
</evidence>
<dbReference type="InterPro" id="IPR045055">
    <property type="entry name" value="DNA2/NAM7-like"/>
</dbReference>
<sequence length="1046" mass="119239">MNAKELYDILQKLAAGEPSTANLRQLHEVIKLCAAEGCRSQGGTFGNLFSQIDFVCKHFGLKAQQKWAIQQARRHSNGNETLSLDEWHYDLRAVTLLISTIFHEDVPGELLQLLPVNLQPQPSQLSINKRYIRCIVRSFDDNLITADSEEGEIQVDYGNTEGGRDFAYLKKMLREGMQLNLLDCHLSSDSFITPGLIVVEPDFMLDISSLAACFTAYGHHPLLYTISRLKPRPNTQATLLGNFAGTALDDIIHNPQVTLQQSLQRSYREQAERFATCEDFNKETFEQAAAVQMENIRETFKTLNSYLLTLNSLLEPSFVCEHLGLQGRVDLMTADMSLLVEQKSGKNQKIEYQSHDAHGLQLESHYVQLLLYYGILRYNFNKSDNQVDTRLLYSRYAPEKGLIAVNYYRTLFREAIKLRNQIVATELLIARDGFGRIIPLLNADIIYKGIARDGYFHRYILPELLTLRSYLLTLDSLERAYYERMMTFVYREQRAQKLGSSEQTLHHAGGCSSDLWLMPLNEKQEQGNIIMPLHIIKREKTDPDGGYNRITLRFSNVPNASPLGTLNFRKGDMIYLYQYDEEPTVRKSILYKGSLEDIHDGKVIIQLNDGQQNKSVFALSDKTWAIEHGGSDVGTNSNIRSIHQFIQSSPQKKALLLGQRTPEADTSLVLSQSYNPYYDDILLKVKQARDYFLLVGPPGTGKTSMALRFMVEEELKGIDTSSILLMAYTNRAVDEIRSMLEDAGLADDERILTGTTSMMQARPFLLEGRHFSLAIVDEASQVLEPGLIGLLSSDQIDRFVLVGDHKQLPAVVQQNPEEARIDDPLLRSIGLNDCRQSLFQRLYNWEVQQQRTQFIGTLHRQGRMHPDVASFASNHFYHAWLQPVPLPHQQETAIGYDLPSQDAIDDILKTHRIVFFDSTPNTIDLALRIRRFYGERFNPEKTLGIIVTYRHQIAAIREVLPDISIDTVERYQGSQRDVIIYDVGVSRQYQLDFLTASTFTDDEGQTVDRKLNVALTRARKQMIIVGCSSILRQNTLYRQLIDNFSV</sequence>
<dbReference type="InterPro" id="IPR047187">
    <property type="entry name" value="SF1_C_Upf1"/>
</dbReference>
<dbReference type="CDD" id="cd18808">
    <property type="entry name" value="SF1_C_Upf1"/>
    <property type="match status" value="1"/>
</dbReference>